<dbReference type="SUPFAM" id="SSF50199">
    <property type="entry name" value="Staphylococcal nuclease"/>
    <property type="match status" value="1"/>
</dbReference>
<feature type="transmembrane region" description="Helical" evidence="16">
    <location>
        <begin position="44"/>
        <end position="63"/>
    </location>
</feature>
<accession>A0A6V8QJ09</accession>
<evidence type="ECO:0000256" key="4">
    <source>
        <dbReference type="ARBA" id="ARBA00013404"/>
    </source>
</evidence>
<comment type="similarity">
    <text evidence="3">Belongs to the LCL3 family.</text>
</comment>
<evidence type="ECO:0000256" key="3">
    <source>
        <dbReference type="ARBA" id="ARBA00005435"/>
    </source>
</evidence>
<dbReference type="InterPro" id="IPR035437">
    <property type="entry name" value="SNase_OB-fold_sf"/>
</dbReference>
<comment type="caution">
    <text evidence="18">The sequence shown here is derived from an EMBL/GenBank/DDBJ whole genome shotgun (WGS) entry which is preliminary data.</text>
</comment>
<dbReference type="GO" id="GO:0016787">
    <property type="term" value="F:hydrolase activity"/>
    <property type="evidence" value="ECO:0007669"/>
    <property type="project" value="UniProtKB-KW"/>
</dbReference>
<feature type="compositionally biased region" description="Basic and acidic residues" evidence="15">
    <location>
        <begin position="244"/>
        <end position="254"/>
    </location>
</feature>
<feature type="domain" description="TNase-like" evidence="17">
    <location>
        <begin position="83"/>
        <end position="241"/>
    </location>
</feature>
<feature type="region of interest" description="Disordered" evidence="15">
    <location>
        <begin position="1"/>
        <end position="33"/>
    </location>
</feature>
<dbReference type="GO" id="GO:0016020">
    <property type="term" value="C:membrane"/>
    <property type="evidence" value="ECO:0007669"/>
    <property type="project" value="UniProtKB-SubCell"/>
</dbReference>
<dbReference type="GO" id="GO:0046872">
    <property type="term" value="F:metal ion binding"/>
    <property type="evidence" value="ECO:0007669"/>
    <property type="project" value="UniProtKB-KW"/>
</dbReference>
<keyword evidence="9 18" id="KW-0255">Endonuclease</keyword>
<dbReference type="Gene3D" id="2.40.50.90">
    <property type="match status" value="1"/>
</dbReference>
<evidence type="ECO:0000256" key="12">
    <source>
        <dbReference type="ARBA" id="ARBA00022989"/>
    </source>
</evidence>
<proteinExistence type="inferred from homology"/>
<evidence type="ECO:0000256" key="15">
    <source>
        <dbReference type="SAM" id="MobiDB-lite"/>
    </source>
</evidence>
<evidence type="ECO:0000256" key="9">
    <source>
        <dbReference type="ARBA" id="ARBA00022759"/>
    </source>
</evidence>
<evidence type="ECO:0000256" key="6">
    <source>
        <dbReference type="ARBA" id="ARBA00022692"/>
    </source>
</evidence>
<gene>
    <name evidence="18" type="ORF">TASIC1_0001057700</name>
</gene>
<dbReference type="EMBL" id="BLZH01000001">
    <property type="protein sequence ID" value="GFP52425.1"/>
    <property type="molecule type" value="Genomic_DNA"/>
</dbReference>
<comment type="subcellular location">
    <subcellularLocation>
        <location evidence="1">Membrane</location>
        <topology evidence="1">Single-pass membrane protein</topology>
    </subcellularLocation>
    <subcellularLocation>
        <location evidence="2">Mitochondrion</location>
    </subcellularLocation>
</comment>
<dbReference type="InterPro" id="IPR016071">
    <property type="entry name" value="Staphylococal_nuclease_OB-fold"/>
</dbReference>
<dbReference type="AlphaFoldDB" id="A0A6V8QJ09"/>
<dbReference type="GO" id="GO:0005739">
    <property type="term" value="C:mitochondrion"/>
    <property type="evidence" value="ECO:0007669"/>
    <property type="project" value="UniProtKB-SubCell"/>
</dbReference>
<evidence type="ECO:0000256" key="5">
    <source>
        <dbReference type="ARBA" id="ARBA00014651"/>
    </source>
</evidence>
<dbReference type="Proteomes" id="UP000517252">
    <property type="component" value="Unassembled WGS sequence"/>
</dbReference>
<evidence type="ECO:0000256" key="10">
    <source>
        <dbReference type="ARBA" id="ARBA00022801"/>
    </source>
</evidence>
<keyword evidence="6 16" id="KW-0812">Transmembrane</keyword>
<keyword evidence="11" id="KW-0106">Calcium</keyword>
<evidence type="ECO:0000256" key="11">
    <source>
        <dbReference type="ARBA" id="ARBA00022837"/>
    </source>
</evidence>
<evidence type="ECO:0000256" key="1">
    <source>
        <dbReference type="ARBA" id="ARBA00004167"/>
    </source>
</evidence>
<dbReference type="Pfam" id="PF00565">
    <property type="entry name" value="SNase"/>
    <property type="match status" value="1"/>
</dbReference>
<evidence type="ECO:0000256" key="16">
    <source>
        <dbReference type="SAM" id="Phobius"/>
    </source>
</evidence>
<dbReference type="PANTHER" id="PTHR12302">
    <property type="entry name" value="EBNA2 BINDING PROTEIN P100"/>
    <property type="match status" value="1"/>
</dbReference>
<evidence type="ECO:0000259" key="17">
    <source>
        <dbReference type="PROSITE" id="PS50830"/>
    </source>
</evidence>
<organism evidence="18 19">
    <name type="scientific">Trichoderma asperellum</name>
    <name type="common">Filamentous fungus</name>
    <dbReference type="NCBI Taxonomy" id="101201"/>
    <lineage>
        <taxon>Eukaryota</taxon>
        <taxon>Fungi</taxon>
        <taxon>Dikarya</taxon>
        <taxon>Ascomycota</taxon>
        <taxon>Pezizomycotina</taxon>
        <taxon>Sordariomycetes</taxon>
        <taxon>Hypocreomycetidae</taxon>
        <taxon>Hypocreales</taxon>
        <taxon>Hypocreaceae</taxon>
        <taxon>Trichoderma</taxon>
    </lineage>
</organism>
<keyword evidence="14 16" id="KW-0472">Membrane</keyword>
<keyword evidence="13" id="KW-0496">Mitochondrion</keyword>
<protein>
    <recommendedName>
        <fullName evidence="4">Probable endonuclease LCL3</fullName>
    </recommendedName>
    <alternativeName>
        <fullName evidence="5">Probable endonuclease lcl3</fullName>
    </alternativeName>
</protein>
<evidence type="ECO:0000256" key="13">
    <source>
        <dbReference type="ARBA" id="ARBA00023128"/>
    </source>
</evidence>
<evidence type="ECO:0000256" key="14">
    <source>
        <dbReference type="ARBA" id="ARBA00023136"/>
    </source>
</evidence>
<evidence type="ECO:0000313" key="19">
    <source>
        <dbReference type="Proteomes" id="UP000517252"/>
    </source>
</evidence>
<reference evidence="18 19" key="1">
    <citation type="submission" date="2020-07" db="EMBL/GenBank/DDBJ databases">
        <title>Trichoderma asperellum IC-1 whole genome shotgun sequence.</title>
        <authorList>
            <person name="Kanamasa S."/>
            <person name="Takahashi H."/>
        </authorList>
    </citation>
    <scope>NUCLEOTIDE SEQUENCE [LARGE SCALE GENOMIC DNA]</scope>
    <source>
        <strain evidence="18 19">IC-1</strain>
    </source>
</reference>
<feature type="region of interest" description="Disordered" evidence="15">
    <location>
        <begin position="235"/>
        <end position="263"/>
    </location>
</feature>
<evidence type="ECO:0000256" key="8">
    <source>
        <dbReference type="ARBA" id="ARBA00022723"/>
    </source>
</evidence>
<sequence>MVWPFGAPAPNKGTDHEDQSKKRPVSWPDSLRSSEVGPLEAAKAWAPMVGFSLVGLAALQLYANYLRRIPGAAYVRPNFFRNRSLYGKVTSVGDGDNFHLFHTPGGKAVGWGWLRKVPESRKELKGRTIPIRIAAVDAPEGAHFGKPAQPYSDEALQWLRNYILHRNVRAYIYKTDQYERIVATVYVRRFLFRRNVGLEMIKSGLATVYEAKSGGEFGGLKQRYEKAEAKARRKRKGMWAGDPKTYESPREYKTKWASQQGKA</sequence>
<keyword evidence="12 16" id="KW-1133">Transmembrane helix</keyword>
<dbReference type="FunFam" id="2.40.50.90:FF:000029">
    <property type="entry name" value="Probable endonuclease lcl3"/>
    <property type="match status" value="1"/>
</dbReference>
<evidence type="ECO:0000256" key="2">
    <source>
        <dbReference type="ARBA" id="ARBA00004173"/>
    </source>
</evidence>
<dbReference type="GO" id="GO:0004519">
    <property type="term" value="F:endonuclease activity"/>
    <property type="evidence" value="ECO:0007669"/>
    <property type="project" value="UniProtKB-KW"/>
</dbReference>
<keyword evidence="8" id="KW-0479">Metal-binding</keyword>
<evidence type="ECO:0000313" key="18">
    <source>
        <dbReference type="EMBL" id="GFP52425.1"/>
    </source>
</evidence>
<keyword evidence="10" id="KW-0378">Hydrolase</keyword>
<keyword evidence="7" id="KW-0540">Nuclease</keyword>
<evidence type="ECO:0000256" key="7">
    <source>
        <dbReference type="ARBA" id="ARBA00022722"/>
    </source>
</evidence>
<dbReference type="PANTHER" id="PTHR12302:SF3">
    <property type="entry name" value="SERINE_THREONINE-PROTEIN KINASE 31"/>
    <property type="match status" value="1"/>
</dbReference>
<dbReference type="SMART" id="SM00318">
    <property type="entry name" value="SNc"/>
    <property type="match status" value="1"/>
</dbReference>
<dbReference type="OrthoDB" id="430293at2759"/>
<name>A0A6V8QJ09_TRIAP</name>
<dbReference type="PROSITE" id="PS50830">
    <property type="entry name" value="TNASE_3"/>
    <property type="match status" value="1"/>
</dbReference>